<reference evidence="2" key="1">
    <citation type="submission" date="2016-09" db="EMBL/GenBank/DDBJ databases">
        <title>Comparative genomics of the Campylobacter concisus group.</title>
        <authorList>
            <person name="Miller W.G."/>
            <person name="Yee E."/>
            <person name="Chapman M.H."/>
            <person name="Huynh S."/>
            <person name="Bono J.L."/>
            <person name="On S.L.W."/>
            <person name="StLeger J."/>
            <person name="Foster G."/>
            <person name="Parker C.T."/>
        </authorList>
    </citation>
    <scope>NUCLEOTIDE SEQUENCE [LARGE SCALE GENOMIC DNA]</scope>
    <source>
        <strain evidence="2">RM18021</strain>
    </source>
</reference>
<dbReference type="Proteomes" id="UP000190868">
    <property type="component" value="Chromosome"/>
</dbReference>
<dbReference type="GO" id="GO:0016788">
    <property type="term" value="F:hydrolase activity, acting on ester bonds"/>
    <property type="evidence" value="ECO:0007669"/>
    <property type="project" value="UniProtKB-ARBA"/>
</dbReference>
<evidence type="ECO:0000313" key="2">
    <source>
        <dbReference type="Proteomes" id="UP000190868"/>
    </source>
</evidence>
<name>A0A1S6U5K7_9BACT</name>
<accession>A0A1S6U5K7</accession>
<keyword evidence="1" id="KW-0378">Hydrolase</keyword>
<dbReference type="Gene3D" id="3.40.50.1110">
    <property type="entry name" value="SGNH hydrolase"/>
    <property type="match status" value="1"/>
</dbReference>
<dbReference type="InterPro" id="IPR036514">
    <property type="entry name" value="SGNH_hydro_sf"/>
</dbReference>
<sequence length="322" mass="37710">MFKFLFVYIFSVLLICFFMQDPLSMYLEQKYNSDFGIKKLKEIKIANKGIEFYDFLKFKFAGQEKYKPQEEYIPEPIKITNIIKQEIKKNQKQKNDQNKTKIVVKKAKQIRLKAGDEILFIGDSIMQNIAIGSRKLFAKNGIKIIDISKHSTGLVNKKYYNWEEKTSIALENNNKIKLLIALFGANDSWGRSIRGRYREFNTKEWNDFYKNRISEIYQIAKKHNVEVLWLGVPCMKKDDFNEKMNSLNVLFSNLSKNYDETYLDVKNIICTNEIYTTHLKNDNNETVKIRANDGIHISIAGGRIIAKTIFSKIKIDENSSKQ</sequence>
<dbReference type="AlphaFoldDB" id="A0A1S6U5K7"/>
<dbReference type="EMBL" id="CP017258">
    <property type="protein sequence ID" value="AQW87014.1"/>
    <property type="molecule type" value="Genomic_DNA"/>
</dbReference>
<dbReference type="SUPFAM" id="SSF52266">
    <property type="entry name" value="SGNH hydrolase"/>
    <property type="match status" value="1"/>
</dbReference>
<evidence type="ECO:0000313" key="1">
    <source>
        <dbReference type="EMBL" id="AQW87014.1"/>
    </source>
</evidence>
<organism evidence="1 2">
    <name type="scientific">Campylobacter pinnipediorum subsp. caledonicus</name>
    <dbReference type="NCBI Taxonomy" id="1874362"/>
    <lineage>
        <taxon>Bacteria</taxon>
        <taxon>Pseudomonadati</taxon>
        <taxon>Campylobacterota</taxon>
        <taxon>Epsilonproteobacteria</taxon>
        <taxon>Campylobacterales</taxon>
        <taxon>Campylobacteraceae</taxon>
        <taxon>Campylobacter</taxon>
    </lineage>
</organism>
<dbReference type="Pfam" id="PF04311">
    <property type="entry name" value="DUF459"/>
    <property type="match status" value="1"/>
</dbReference>
<proteinExistence type="predicted"/>
<keyword evidence="2" id="KW-1185">Reference proteome</keyword>
<gene>
    <name evidence="1" type="ORF">CPIN18021_0153</name>
</gene>
<protein>
    <submittedName>
        <fullName evidence="1">SGNH family hydrolase</fullName>
    </submittedName>
</protein>
<dbReference type="InterPro" id="IPR007407">
    <property type="entry name" value="DUF459"/>
</dbReference>